<evidence type="ECO:0000313" key="2">
    <source>
        <dbReference type="EMBL" id="EEN43272.1"/>
    </source>
</evidence>
<dbReference type="InterPro" id="IPR001304">
    <property type="entry name" value="C-type_lectin-like"/>
</dbReference>
<dbReference type="PANTHER" id="PTHR22801:SF63">
    <property type="entry name" value="C-TYPE LECTIN DOMAIN-CONTAINING PROTEIN"/>
    <property type="match status" value="1"/>
</dbReference>
<feature type="domain" description="C-type lectin" evidence="1">
    <location>
        <begin position="13"/>
        <end position="134"/>
    </location>
</feature>
<feature type="non-terminal residue" evidence="2">
    <location>
        <position position="1"/>
    </location>
</feature>
<dbReference type="SMART" id="SM00034">
    <property type="entry name" value="CLECT"/>
    <property type="match status" value="1"/>
</dbReference>
<dbReference type="AlphaFoldDB" id="C3ZW58"/>
<dbReference type="EMBL" id="GG666695">
    <property type="protein sequence ID" value="EEN43272.1"/>
    <property type="molecule type" value="Genomic_DNA"/>
</dbReference>
<dbReference type="PROSITE" id="PS50041">
    <property type="entry name" value="C_TYPE_LECTIN_2"/>
    <property type="match status" value="1"/>
</dbReference>
<gene>
    <name evidence="2" type="ORF">BRAFLDRAFT_241489</name>
</gene>
<dbReference type="InParanoid" id="C3ZW58"/>
<dbReference type="InterPro" id="IPR016186">
    <property type="entry name" value="C-type_lectin-like/link_sf"/>
</dbReference>
<feature type="non-terminal residue" evidence="2">
    <location>
        <position position="141"/>
    </location>
</feature>
<dbReference type="Gene3D" id="3.10.100.10">
    <property type="entry name" value="Mannose-Binding Protein A, subunit A"/>
    <property type="match status" value="1"/>
</dbReference>
<dbReference type="CDD" id="cd00037">
    <property type="entry name" value="CLECT"/>
    <property type="match status" value="1"/>
</dbReference>
<dbReference type="PANTHER" id="PTHR22801">
    <property type="entry name" value="LITHOSTATHINE"/>
    <property type="match status" value="1"/>
</dbReference>
<evidence type="ECO:0000259" key="1">
    <source>
        <dbReference type="PROSITE" id="PS50041"/>
    </source>
</evidence>
<dbReference type="SUPFAM" id="SSF56436">
    <property type="entry name" value="C-type lectin-like"/>
    <property type="match status" value="1"/>
</dbReference>
<organism>
    <name type="scientific">Branchiostoma floridae</name>
    <name type="common">Florida lancelet</name>
    <name type="synonym">Amphioxus</name>
    <dbReference type="NCBI Taxonomy" id="7739"/>
    <lineage>
        <taxon>Eukaryota</taxon>
        <taxon>Metazoa</taxon>
        <taxon>Chordata</taxon>
        <taxon>Cephalochordata</taxon>
        <taxon>Leptocardii</taxon>
        <taxon>Amphioxiformes</taxon>
        <taxon>Branchiostomatidae</taxon>
        <taxon>Branchiostoma</taxon>
    </lineage>
</organism>
<dbReference type="Pfam" id="PF00059">
    <property type="entry name" value="Lectin_C"/>
    <property type="match status" value="1"/>
</dbReference>
<reference evidence="2" key="1">
    <citation type="journal article" date="2008" name="Nature">
        <title>The amphioxus genome and the evolution of the chordate karyotype.</title>
        <authorList>
            <consortium name="US DOE Joint Genome Institute (JGI-PGF)"/>
            <person name="Putnam N.H."/>
            <person name="Butts T."/>
            <person name="Ferrier D.E.K."/>
            <person name="Furlong R.F."/>
            <person name="Hellsten U."/>
            <person name="Kawashima T."/>
            <person name="Robinson-Rechavi M."/>
            <person name="Shoguchi E."/>
            <person name="Terry A."/>
            <person name="Yu J.-K."/>
            <person name="Benito-Gutierrez E.L."/>
            <person name="Dubchak I."/>
            <person name="Garcia-Fernandez J."/>
            <person name="Gibson-Brown J.J."/>
            <person name="Grigoriev I.V."/>
            <person name="Horton A.C."/>
            <person name="de Jong P.J."/>
            <person name="Jurka J."/>
            <person name="Kapitonov V.V."/>
            <person name="Kohara Y."/>
            <person name="Kuroki Y."/>
            <person name="Lindquist E."/>
            <person name="Lucas S."/>
            <person name="Osoegawa K."/>
            <person name="Pennacchio L.A."/>
            <person name="Salamov A.A."/>
            <person name="Satou Y."/>
            <person name="Sauka-Spengler T."/>
            <person name="Schmutz J."/>
            <person name="Shin-I T."/>
            <person name="Toyoda A."/>
            <person name="Bronner-Fraser M."/>
            <person name="Fujiyama A."/>
            <person name="Holland L.Z."/>
            <person name="Holland P.W.H."/>
            <person name="Satoh N."/>
            <person name="Rokhsar D.S."/>
        </authorList>
    </citation>
    <scope>NUCLEOTIDE SEQUENCE [LARGE SCALE GENOMIC DNA]</scope>
    <source>
        <strain evidence="2">S238N-H82</strain>
        <tissue evidence="2">Testes</tissue>
    </source>
</reference>
<dbReference type="InterPro" id="IPR050801">
    <property type="entry name" value="Ca-Dep_Lectins_ImmuneDev"/>
</dbReference>
<proteinExistence type="predicted"/>
<accession>C3ZW58</accession>
<protein>
    <recommendedName>
        <fullName evidence="1">C-type lectin domain-containing protein</fullName>
    </recommendedName>
</protein>
<sequence>ISATCSDGYQAHGSSSCYKFFSQYASFENAKSDCQNQGAELAMPKDQSTNEFLLALKGDQEAWIGLRREANTQTWMWTDNTELWSSQSYWAQGEPDGDYLSRSCVRLMASAAPGTSSSPWDDESCQNNYGYICQKGRAMNY</sequence>
<name>C3ZW58_BRAFL</name>
<dbReference type="InterPro" id="IPR016187">
    <property type="entry name" value="CTDL_fold"/>
</dbReference>